<evidence type="ECO:0000313" key="9">
    <source>
        <dbReference type="EMBL" id="AFJ52714.1"/>
    </source>
</evidence>
<evidence type="ECO:0000256" key="3">
    <source>
        <dbReference type="ARBA" id="ARBA00022475"/>
    </source>
</evidence>
<sequence>MSASLTAAPPARSTPARYGIALAVVVAGQTMILIDEMIVNIALPGMSAELALDPVALSWVINAYLLTFGGLLLLGGRAGDILGRRKVFLAGVALFSVACLARGLATEPWMLITARAVQGVGAALTAPCVLALIVSMFAEGPLRRRAIAVYTAVGGLGAALGLLLAGTLTSASSWRWVLMLNVPIGALVLLCAPFVVRETEPNPGRFDVAGALTSALGVGALVWALSAAGSEGWGSPTVQGLIAAGVVLLLAFVAIERRARQPIVVPRLFADRNRVCAYLAVLLVQGSQIGQLFFLTQFFQQGLGFSPLVAALAFLPVTVTLLALAGAVVKLQPKVGARPLVVLGAAMLVASNLLLSRLDLDTTYATDVLPALLLLGAGIALGTIPATVLGTSGVDDDETGSASSMISATTTLGASLALAVLVTVMTAASTRAAGSVPADLPQEAIGGYVFLRGMSASFVAGGAFALATLVVALFIRRSTNTRPTPVGPDRP</sequence>
<accession>A0A023GUM0</accession>
<evidence type="ECO:0000259" key="8">
    <source>
        <dbReference type="PROSITE" id="PS50850"/>
    </source>
</evidence>
<evidence type="ECO:0000256" key="5">
    <source>
        <dbReference type="ARBA" id="ARBA00022989"/>
    </source>
</evidence>
<dbReference type="PROSITE" id="PS50850">
    <property type="entry name" value="MFS"/>
    <property type="match status" value="1"/>
</dbReference>
<keyword evidence="3" id="KW-1003">Cell membrane</keyword>
<keyword evidence="2" id="KW-0813">Transport</keyword>
<dbReference type="InterPro" id="IPR020846">
    <property type="entry name" value="MFS_dom"/>
</dbReference>
<feature type="transmembrane region" description="Helical" evidence="7">
    <location>
        <begin position="117"/>
        <end position="138"/>
    </location>
</feature>
<feature type="transmembrane region" description="Helical" evidence="7">
    <location>
        <begin position="147"/>
        <end position="168"/>
    </location>
</feature>
<dbReference type="InterPro" id="IPR011701">
    <property type="entry name" value="MFS"/>
</dbReference>
<feature type="transmembrane region" description="Helical" evidence="7">
    <location>
        <begin position="305"/>
        <end position="328"/>
    </location>
</feature>
<feature type="domain" description="Major facilitator superfamily (MFS) profile" evidence="8">
    <location>
        <begin position="21"/>
        <end position="480"/>
    </location>
</feature>
<dbReference type="AlphaFoldDB" id="A0A023GUM0"/>
<feature type="transmembrane region" description="Helical" evidence="7">
    <location>
        <begin position="87"/>
        <end position="105"/>
    </location>
</feature>
<feature type="transmembrane region" description="Helical" evidence="7">
    <location>
        <begin position="275"/>
        <end position="299"/>
    </location>
</feature>
<dbReference type="Gene3D" id="1.20.1720.10">
    <property type="entry name" value="Multidrug resistance protein D"/>
    <property type="match status" value="1"/>
</dbReference>
<feature type="transmembrane region" description="Helical" evidence="7">
    <location>
        <begin position="370"/>
        <end position="394"/>
    </location>
</feature>
<proteinExistence type="predicted"/>
<reference evidence="9" key="1">
    <citation type="submission" date="2011-05" db="EMBL/GenBank/DDBJ databases">
        <authorList>
            <person name="Ma H."/>
            <person name="Zhou Q."/>
            <person name="Igarashi Y."/>
            <person name="Tang G."/>
        </authorList>
    </citation>
    <scope>NUCLEOTIDE SEQUENCE</scope>
</reference>
<keyword evidence="4 7" id="KW-0812">Transmembrane</keyword>
<reference evidence="9" key="2">
    <citation type="journal article" date="2013" name="Chem. Biol.">
        <title>Unconventional origin and hybrid system for construction of pyrrolopyrrole moiety in kosinostatin biosynthesis.</title>
        <authorList>
            <person name="Ma H.M."/>
            <person name="Zhou Q."/>
            <person name="Tang Y.M."/>
            <person name="Zhang Z."/>
            <person name="Chen Y.S."/>
            <person name="He H.Y."/>
            <person name="Pan H.X."/>
            <person name="Tang M.C."/>
            <person name="Gao J.F."/>
            <person name="Zhao S.Y."/>
            <person name="Igarashi Y."/>
            <person name="Tang G.L."/>
        </authorList>
    </citation>
    <scope>NUCLEOTIDE SEQUENCE</scope>
</reference>
<feature type="transmembrane region" description="Helical" evidence="7">
    <location>
        <begin position="208"/>
        <end position="226"/>
    </location>
</feature>
<organism evidence="9">
    <name type="scientific">Micromonospora okii</name>
    <dbReference type="NCBI Taxonomy" id="1182970"/>
    <lineage>
        <taxon>Bacteria</taxon>
        <taxon>Bacillati</taxon>
        <taxon>Actinomycetota</taxon>
        <taxon>Actinomycetes</taxon>
        <taxon>Micromonosporales</taxon>
        <taxon>Micromonosporaceae</taxon>
        <taxon>Micromonospora</taxon>
    </lineage>
</organism>
<feature type="transmembrane region" description="Helical" evidence="7">
    <location>
        <begin position="55"/>
        <end position="75"/>
    </location>
</feature>
<keyword evidence="6 7" id="KW-0472">Membrane</keyword>
<dbReference type="Gene3D" id="1.20.1250.20">
    <property type="entry name" value="MFS general substrate transporter like domains"/>
    <property type="match status" value="1"/>
</dbReference>
<evidence type="ECO:0000256" key="4">
    <source>
        <dbReference type="ARBA" id="ARBA00022692"/>
    </source>
</evidence>
<feature type="transmembrane region" description="Helical" evidence="7">
    <location>
        <begin position="340"/>
        <end position="358"/>
    </location>
</feature>
<feature type="transmembrane region" description="Helical" evidence="7">
    <location>
        <begin position="174"/>
        <end position="196"/>
    </location>
</feature>
<name>A0A023GUM0_9ACTN</name>
<dbReference type="GO" id="GO:0022857">
    <property type="term" value="F:transmembrane transporter activity"/>
    <property type="evidence" value="ECO:0007669"/>
    <property type="project" value="InterPro"/>
</dbReference>
<dbReference type="CDD" id="cd17321">
    <property type="entry name" value="MFS_MMR_MDR_like"/>
    <property type="match status" value="1"/>
</dbReference>
<dbReference type="Pfam" id="PF07690">
    <property type="entry name" value="MFS_1"/>
    <property type="match status" value="1"/>
</dbReference>
<dbReference type="RefSeq" id="WP_229397692.1">
    <property type="nucleotide sequence ID" value="NZ_BBZF01000012.1"/>
</dbReference>
<keyword evidence="5 7" id="KW-1133">Transmembrane helix</keyword>
<evidence type="ECO:0000256" key="7">
    <source>
        <dbReference type="SAM" id="Phobius"/>
    </source>
</evidence>
<feature type="transmembrane region" description="Helical" evidence="7">
    <location>
        <begin position="449"/>
        <end position="475"/>
    </location>
</feature>
<feature type="transmembrane region" description="Helical" evidence="7">
    <location>
        <begin position="406"/>
        <end position="429"/>
    </location>
</feature>
<dbReference type="SUPFAM" id="SSF103473">
    <property type="entry name" value="MFS general substrate transporter"/>
    <property type="match status" value="1"/>
</dbReference>
<protein>
    <submittedName>
        <fullName evidence="9">Efflux protein</fullName>
    </submittedName>
</protein>
<feature type="transmembrane region" description="Helical" evidence="7">
    <location>
        <begin position="238"/>
        <end position="255"/>
    </location>
</feature>
<dbReference type="InterPro" id="IPR036259">
    <property type="entry name" value="MFS_trans_sf"/>
</dbReference>
<feature type="transmembrane region" description="Helical" evidence="7">
    <location>
        <begin position="20"/>
        <end position="43"/>
    </location>
</feature>
<dbReference type="PANTHER" id="PTHR42718:SF46">
    <property type="entry name" value="BLR6921 PROTEIN"/>
    <property type="match status" value="1"/>
</dbReference>
<comment type="subcellular location">
    <subcellularLocation>
        <location evidence="1">Cell membrane</location>
        <topology evidence="1">Multi-pass membrane protein</topology>
    </subcellularLocation>
</comment>
<dbReference type="PANTHER" id="PTHR42718">
    <property type="entry name" value="MAJOR FACILITATOR SUPERFAMILY MULTIDRUG TRANSPORTER MFSC"/>
    <property type="match status" value="1"/>
</dbReference>
<dbReference type="EMBL" id="JN038178">
    <property type="protein sequence ID" value="AFJ52714.1"/>
    <property type="molecule type" value="Genomic_DNA"/>
</dbReference>
<dbReference type="GO" id="GO:0005886">
    <property type="term" value="C:plasma membrane"/>
    <property type="evidence" value="ECO:0007669"/>
    <property type="project" value="UniProtKB-SubCell"/>
</dbReference>
<evidence type="ECO:0000256" key="1">
    <source>
        <dbReference type="ARBA" id="ARBA00004651"/>
    </source>
</evidence>
<evidence type="ECO:0000256" key="2">
    <source>
        <dbReference type="ARBA" id="ARBA00022448"/>
    </source>
</evidence>
<evidence type="ECO:0000256" key="6">
    <source>
        <dbReference type="ARBA" id="ARBA00023136"/>
    </source>
</evidence>